<dbReference type="InterPro" id="IPR045358">
    <property type="entry name" value="Ty3_capsid"/>
</dbReference>
<feature type="region of interest" description="Disordered" evidence="1">
    <location>
        <begin position="211"/>
        <end position="231"/>
    </location>
</feature>
<gene>
    <name evidence="3" type="ORF">AYI69_g2572</name>
</gene>
<keyword evidence="4" id="KW-1185">Reference proteome</keyword>
<comment type="caution">
    <text evidence="3">The sequence shown here is derived from an EMBL/GenBank/DDBJ whole genome shotgun (WGS) entry which is preliminary data.</text>
</comment>
<proteinExistence type="predicted"/>
<evidence type="ECO:0000313" key="4">
    <source>
        <dbReference type="Proteomes" id="UP000187429"/>
    </source>
</evidence>
<protein>
    <submittedName>
        <fullName evidence="3">Retrotransposon-like protein 1</fullName>
    </submittedName>
</protein>
<feature type="domain" description="Ty3 transposon capsid-like protein" evidence="2">
    <location>
        <begin position="49"/>
        <end position="224"/>
    </location>
</feature>
<dbReference type="Pfam" id="PF19259">
    <property type="entry name" value="Ty3_capsid"/>
    <property type="match status" value="1"/>
</dbReference>
<evidence type="ECO:0000256" key="1">
    <source>
        <dbReference type="SAM" id="MobiDB-lite"/>
    </source>
</evidence>
<dbReference type="EMBL" id="LSSM01000756">
    <property type="protein sequence ID" value="OMJ27972.1"/>
    <property type="molecule type" value="Genomic_DNA"/>
</dbReference>
<reference evidence="4" key="1">
    <citation type="submission" date="2017-01" db="EMBL/GenBank/DDBJ databases">
        <authorList>
            <person name="Wang Y."/>
            <person name="White M."/>
            <person name="Kvist S."/>
            <person name="Moncalvo J.-M."/>
        </authorList>
    </citation>
    <scope>NUCLEOTIDE SEQUENCE [LARGE SCALE GENOMIC DNA]</scope>
    <source>
        <strain evidence="4">ID-206-W2</strain>
    </source>
</reference>
<accession>A0A1R1YM37</accession>
<dbReference type="Proteomes" id="UP000187429">
    <property type="component" value="Unassembled WGS sequence"/>
</dbReference>
<dbReference type="AlphaFoldDB" id="A0A1R1YM37"/>
<organism evidence="3 4">
    <name type="scientific">Smittium culicis</name>
    <dbReference type="NCBI Taxonomy" id="133412"/>
    <lineage>
        <taxon>Eukaryota</taxon>
        <taxon>Fungi</taxon>
        <taxon>Fungi incertae sedis</taxon>
        <taxon>Zoopagomycota</taxon>
        <taxon>Kickxellomycotina</taxon>
        <taxon>Harpellomycetes</taxon>
        <taxon>Harpellales</taxon>
        <taxon>Legeriomycetaceae</taxon>
        <taxon>Smittium</taxon>
    </lineage>
</organism>
<name>A0A1R1YM37_9FUNG</name>
<sequence>MTPEQEYIETQIRAQFQARSQDTSHSQNPFQSVPASLTSRIKLPDAAKFDGKPFEYASFLKNMNLFFWASPKMFAADRSKILYFGTHLLGTASKWFGSLVSANSKCLDSYETFLAEFANNFSDPSHIIKVRGLIRKCKQGPRTRIRRYRIGRSFSARINPKIMEYLMLSDLPNSLEENIKITIRVDNRITTVDQMTSTPVYEKSYNPFRKLNNNDLTPASSATSQSQDPTV</sequence>
<evidence type="ECO:0000259" key="2">
    <source>
        <dbReference type="Pfam" id="PF19259"/>
    </source>
</evidence>
<evidence type="ECO:0000313" key="3">
    <source>
        <dbReference type="EMBL" id="OMJ27972.1"/>
    </source>
</evidence>